<accession>A0AAP0KD94</accession>
<dbReference type="AlphaFoldDB" id="A0AAP0KD94"/>
<evidence type="ECO:0000313" key="3">
    <source>
        <dbReference type="Proteomes" id="UP001419268"/>
    </source>
</evidence>
<name>A0AAP0KD94_9MAGN</name>
<dbReference type="Proteomes" id="UP001419268">
    <property type="component" value="Unassembled WGS sequence"/>
</dbReference>
<proteinExistence type="predicted"/>
<evidence type="ECO:0000313" key="2">
    <source>
        <dbReference type="EMBL" id="KAK9149057.1"/>
    </source>
</evidence>
<feature type="region of interest" description="Disordered" evidence="1">
    <location>
        <begin position="146"/>
        <end position="215"/>
    </location>
</feature>
<keyword evidence="3" id="KW-1185">Reference proteome</keyword>
<dbReference type="EMBL" id="JBBNAG010000003">
    <property type="protein sequence ID" value="KAK9149057.1"/>
    <property type="molecule type" value="Genomic_DNA"/>
</dbReference>
<gene>
    <name evidence="2" type="ORF">Scep_007814</name>
</gene>
<evidence type="ECO:0000256" key="1">
    <source>
        <dbReference type="SAM" id="MobiDB-lite"/>
    </source>
</evidence>
<reference evidence="2 3" key="1">
    <citation type="submission" date="2024-01" db="EMBL/GenBank/DDBJ databases">
        <title>Genome assemblies of Stephania.</title>
        <authorList>
            <person name="Yang L."/>
        </authorList>
    </citation>
    <scope>NUCLEOTIDE SEQUENCE [LARGE SCALE GENOMIC DNA]</scope>
    <source>
        <strain evidence="2">JXDWG</strain>
        <tissue evidence="2">Leaf</tissue>
    </source>
</reference>
<feature type="compositionally biased region" description="Basic and acidic residues" evidence="1">
    <location>
        <begin position="204"/>
        <end position="214"/>
    </location>
</feature>
<feature type="compositionally biased region" description="Low complexity" evidence="1">
    <location>
        <begin position="171"/>
        <end position="185"/>
    </location>
</feature>
<comment type="caution">
    <text evidence="2">The sequence shown here is derived from an EMBL/GenBank/DDBJ whole genome shotgun (WGS) entry which is preliminary data.</text>
</comment>
<feature type="compositionally biased region" description="Basic residues" evidence="1">
    <location>
        <begin position="106"/>
        <end position="118"/>
    </location>
</feature>
<sequence>MKGEQLSKEVQLIRGENENFNMKAETMTIEEVKRQRSKATRAGQSCVARPETSIYINKRDLDKIGREEGWRERARTEREREGLTLARSEELAWRTAGDAIAQGRGGGRHGRRGSNRSRHGAEKRYANMALTATVAQWQWRKQQAPAGSNLAAGSSLASKQQRARVRDADGRAAAAIGSNARRSGGQTRETAPARCDATSSEGSDGERARRRDGCAGRQLRLRGDDAMARCRPIGCGVSTKSRRCDGGDIISPN</sequence>
<organism evidence="2 3">
    <name type="scientific">Stephania cephalantha</name>
    <dbReference type="NCBI Taxonomy" id="152367"/>
    <lineage>
        <taxon>Eukaryota</taxon>
        <taxon>Viridiplantae</taxon>
        <taxon>Streptophyta</taxon>
        <taxon>Embryophyta</taxon>
        <taxon>Tracheophyta</taxon>
        <taxon>Spermatophyta</taxon>
        <taxon>Magnoliopsida</taxon>
        <taxon>Ranunculales</taxon>
        <taxon>Menispermaceae</taxon>
        <taxon>Menispermoideae</taxon>
        <taxon>Cissampelideae</taxon>
        <taxon>Stephania</taxon>
    </lineage>
</organism>
<protein>
    <submittedName>
        <fullName evidence="2">Uncharacterized protein</fullName>
    </submittedName>
</protein>
<feature type="region of interest" description="Disordered" evidence="1">
    <location>
        <begin position="94"/>
        <end position="121"/>
    </location>
</feature>
<feature type="compositionally biased region" description="Low complexity" evidence="1">
    <location>
        <begin position="146"/>
        <end position="158"/>
    </location>
</feature>